<evidence type="ECO:0000313" key="2">
    <source>
        <dbReference type="EMBL" id="TNY33581.1"/>
    </source>
</evidence>
<evidence type="ECO:0000256" key="1">
    <source>
        <dbReference type="SAM" id="Phobius"/>
    </source>
</evidence>
<organism evidence="2 3">
    <name type="scientific">Pelagovum pacificum</name>
    <dbReference type="NCBI Taxonomy" id="2588711"/>
    <lineage>
        <taxon>Bacteria</taxon>
        <taxon>Pseudomonadati</taxon>
        <taxon>Pseudomonadota</taxon>
        <taxon>Alphaproteobacteria</taxon>
        <taxon>Rhodobacterales</taxon>
        <taxon>Paracoccaceae</taxon>
        <taxon>Pelagovum</taxon>
    </lineage>
</organism>
<evidence type="ECO:0000313" key="3">
    <source>
        <dbReference type="Proteomes" id="UP000314011"/>
    </source>
</evidence>
<gene>
    <name evidence="2" type="ORF">FHY64_09980</name>
</gene>
<protein>
    <recommendedName>
        <fullName evidence="4">Pilus assembly protein</fullName>
    </recommendedName>
</protein>
<dbReference type="EMBL" id="VFFF01000001">
    <property type="protein sequence ID" value="TNY33581.1"/>
    <property type="molecule type" value="Genomic_DNA"/>
</dbReference>
<comment type="caution">
    <text evidence="2">The sequence shown here is derived from an EMBL/GenBank/DDBJ whole genome shotgun (WGS) entry which is preliminary data.</text>
</comment>
<dbReference type="OrthoDB" id="7873328at2"/>
<dbReference type="AlphaFoldDB" id="A0A5C5GI78"/>
<dbReference type="Proteomes" id="UP000314011">
    <property type="component" value="Unassembled WGS sequence"/>
</dbReference>
<keyword evidence="1" id="KW-1133">Transmembrane helix</keyword>
<accession>A0A5C5GI78</accession>
<sequence>MPVCRLISNIFESQNFRWGLENFQDDCLAMMPKNLLSKVRRLRKDEAGNVTIEYVLWLPIWILIMTMTTDVTILFHQRSQLFISARDMSRAVAVGAKTPDEAETLIKQAYSEVEGFNASITTANGFVTTRLTAPFSAFSTMTATFANGTLGSTVTMFIEGQDTGA</sequence>
<name>A0A5C5GI78_9RHOB</name>
<keyword evidence="3" id="KW-1185">Reference proteome</keyword>
<keyword evidence="1" id="KW-0472">Membrane</keyword>
<proteinExistence type="predicted"/>
<evidence type="ECO:0008006" key="4">
    <source>
        <dbReference type="Google" id="ProtNLM"/>
    </source>
</evidence>
<feature type="transmembrane region" description="Helical" evidence="1">
    <location>
        <begin position="54"/>
        <end position="76"/>
    </location>
</feature>
<reference evidence="2 3" key="1">
    <citation type="submission" date="2019-06" db="EMBL/GenBank/DDBJ databases">
        <title>Genome of new Rhodobacteraceae sp. SM1903.</title>
        <authorList>
            <person name="Ren X."/>
        </authorList>
    </citation>
    <scope>NUCLEOTIDE SEQUENCE [LARGE SCALE GENOMIC DNA]</scope>
    <source>
        <strain evidence="2 3">SM1903</strain>
    </source>
</reference>
<keyword evidence="1" id="KW-0812">Transmembrane</keyword>